<evidence type="ECO:0000256" key="12">
    <source>
        <dbReference type="ARBA" id="ARBA00049285"/>
    </source>
</evidence>
<dbReference type="AlphaFoldDB" id="A0A431V6L1"/>
<dbReference type="InterPro" id="IPR029062">
    <property type="entry name" value="Class_I_gatase-like"/>
</dbReference>
<evidence type="ECO:0000313" key="15">
    <source>
        <dbReference type="EMBL" id="RTR05504.1"/>
    </source>
</evidence>
<evidence type="ECO:0000256" key="1">
    <source>
        <dbReference type="ARBA" id="ARBA00004812"/>
    </source>
</evidence>
<reference evidence="15 16" key="1">
    <citation type="submission" date="2018-12" db="EMBL/GenBank/DDBJ databases">
        <authorList>
            <person name="Yu L."/>
        </authorList>
    </citation>
    <scope>NUCLEOTIDE SEQUENCE [LARGE SCALE GENOMIC DNA]</scope>
    <source>
        <strain evidence="15 16">11S</strain>
    </source>
</reference>
<dbReference type="GO" id="GO:0006526">
    <property type="term" value="P:L-arginine biosynthetic process"/>
    <property type="evidence" value="ECO:0007669"/>
    <property type="project" value="UniProtKB-UniRule"/>
</dbReference>
<accession>A0A431V6L1</accession>
<keyword evidence="7 13" id="KW-0547">Nucleotide-binding</keyword>
<dbReference type="HAMAP" id="MF_01209">
    <property type="entry name" value="CPSase_S_chain"/>
    <property type="match status" value="1"/>
</dbReference>
<keyword evidence="8 13" id="KW-0067">ATP-binding</keyword>
<dbReference type="GO" id="GO:0006541">
    <property type="term" value="P:glutamine metabolic process"/>
    <property type="evidence" value="ECO:0007669"/>
    <property type="project" value="InterPro"/>
</dbReference>
<name>A0A431V6L1_9GAMM</name>
<dbReference type="PANTHER" id="PTHR43418">
    <property type="entry name" value="MULTIFUNCTIONAL TRYPTOPHAN BIOSYNTHESIS PROTEIN-RELATED"/>
    <property type="match status" value="1"/>
</dbReference>
<dbReference type="Gene3D" id="3.40.50.880">
    <property type="match status" value="1"/>
</dbReference>
<dbReference type="GO" id="GO:0006207">
    <property type="term" value="P:'de novo' pyrimidine nucleobase biosynthetic process"/>
    <property type="evidence" value="ECO:0007669"/>
    <property type="project" value="InterPro"/>
</dbReference>
<dbReference type="SUPFAM" id="SSF52021">
    <property type="entry name" value="Carbamoyl phosphate synthetase, small subunit N-terminal domain"/>
    <property type="match status" value="1"/>
</dbReference>
<feature type="domain" description="Carbamoyl-phosphate synthase small subunit N-terminal" evidence="14">
    <location>
        <begin position="3"/>
        <end position="133"/>
    </location>
</feature>
<dbReference type="InterPro" id="IPR050472">
    <property type="entry name" value="Anth_synth/Amidotransfase"/>
</dbReference>
<feature type="binding site" evidence="13">
    <location>
        <position position="276"/>
    </location>
    <ligand>
        <name>L-glutamine</name>
        <dbReference type="ChEBI" id="CHEBI:58359"/>
    </ligand>
</feature>
<comment type="pathway">
    <text evidence="1 13">Pyrimidine metabolism; UMP biosynthesis via de novo pathway; (S)-dihydroorotate from bicarbonate: step 1/3.</text>
</comment>
<evidence type="ECO:0000256" key="6">
    <source>
        <dbReference type="ARBA" id="ARBA00022605"/>
    </source>
</evidence>
<dbReference type="GO" id="GO:0004088">
    <property type="term" value="F:carbamoyl-phosphate synthase (glutamine-hydrolyzing) activity"/>
    <property type="evidence" value="ECO:0007669"/>
    <property type="project" value="UniProtKB-UniRule"/>
</dbReference>
<dbReference type="PRINTS" id="PR00096">
    <property type="entry name" value="GATASE"/>
</dbReference>
<dbReference type="PROSITE" id="PS51273">
    <property type="entry name" value="GATASE_TYPE_1"/>
    <property type="match status" value="1"/>
</dbReference>
<evidence type="ECO:0000256" key="9">
    <source>
        <dbReference type="ARBA" id="ARBA00022962"/>
    </source>
</evidence>
<dbReference type="NCBIfam" id="NF009475">
    <property type="entry name" value="PRK12838.1"/>
    <property type="match status" value="1"/>
</dbReference>
<gene>
    <name evidence="13" type="primary">carA</name>
    <name evidence="15" type="ORF">EKG36_05250</name>
</gene>
<keyword evidence="5 13" id="KW-0436">Ligase</keyword>
<keyword evidence="9 13" id="KW-0315">Glutamine amidotransferase</keyword>
<dbReference type="OrthoDB" id="9804328at2"/>
<feature type="active site" evidence="13">
    <location>
        <position position="356"/>
    </location>
</feature>
<feature type="binding site" evidence="13">
    <location>
        <position position="314"/>
    </location>
    <ligand>
        <name>L-glutamine</name>
        <dbReference type="ChEBI" id="CHEBI:58359"/>
    </ligand>
</feature>
<dbReference type="Pfam" id="PF00988">
    <property type="entry name" value="CPSase_sm_chain"/>
    <property type="match status" value="1"/>
</dbReference>
<evidence type="ECO:0000313" key="16">
    <source>
        <dbReference type="Proteomes" id="UP000267400"/>
    </source>
</evidence>
<dbReference type="CDD" id="cd01744">
    <property type="entry name" value="GATase1_CPSase"/>
    <property type="match status" value="1"/>
</dbReference>
<dbReference type="RefSeq" id="WP_126481760.1">
    <property type="nucleotide sequence ID" value="NZ_RXNS01000004.1"/>
</dbReference>
<keyword evidence="10 13" id="KW-0665">Pyrimidine biosynthesis</keyword>
<dbReference type="PANTHER" id="PTHR43418:SF7">
    <property type="entry name" value="CARBAMOYL-PHOSPHATE SYNTHASE SMALL CHAIN"/>
    <property type="match status" value="1"/>
</dbReference>
<dbReference type="FunFam" id="3.40.50.880:FF:000011">
    <property type="entry name" value="Carbamoyl-phosphate synthase small chain"/>
    <property type="match status" value="1"/>
</dbReference>
<comment type="subunit">
    <text evidence="13">Composed of two chains; the small (or glutamine) chain promotes the hydrolysis of glutamine to ammonia, which is used by the large (or ammonia) chain to synthesize carbamoyl phosphate. Tetramer of heterodimers (alpha,beta)4.</text>
</comment>
<organism evidence="15 16">
    <name type="scientific">Halomonas nitroreducens</name>
    <dbReference type="NCBI Taxonomy" id="447425"/>
    <lineage>
        <taxon>Bacteria</taxon>
        <taxon>Pseudomonadati</taxon>
        <taxon>Pseudomonadota</taxon>
        <taxon>Gammaproteobacteria</taxon>
        <taxon>Oceanospirillales</taxon>
        <taxon>Halomonadaceae</taxon>
        <taxon>Halomonas</taxon>
    </lineage>
</organism>
<comment type="caution">
    <text evidence="15">The sequence shown here is derived from an EMBL/GenBank/DDBJ whole genome shotgun (WGS) entry which is preliminary data.</text>
</comment>
<evidence type="ECO:0000256" key="7">
    <source>
        <dbReference type="ARBA" id="ARBA00022741"/>
    </source>
</evidence>
<dbReference type="InterPro" id="IPR036480">
    <property type="entry name" value="CarbP_synth_ssu_N_sf"/>
</dbReference>
<feature type="binding site" evidence="13">
    <location>
        <position position="273"/>
    </location>
    <ligand>
        <name>L-glutamine</name>
        <dbReference type="ChEBI" id="CHEBI:58359"/>
    </ligand>
</feature>
<sequence length="381" mass="40593">MNKPAILALEDGSVFHGTAIGADGQTSGEVVFNTAMTGYQEILTDPSYTRQIVTLTYPHIGNTGVNAEDVESGAIAAAGLVIRDLPLLASSFRSEQTLSDYLASQNVLGIADIDTRRLTRILRDKGAQNGAILAGGEAEGADAEARALEAARAFPGLKGMDLAKVVSCQSPYEWSEGEWSLGQGYADAAAAERPYHVVAYDYGVKRNILRMLASRGCRLTVVPAQTPASEVMALAPDGIFLSNGPGDPEPCEYAIAAIRELLETGVPIFGICLGHQLLALASGASSVKMKFGHHGANHPVQDLDSGQVMITSQNHGFAAEESTLPETLRATHRSLFDGTLQGIERTDRPAFSFQGHPEASPGPRDVAPLFDRFIAMMKERR</sequence>
<dbReference type="GO" id="GO:0004359">
    <property type="term" value="F:glutaminase activity"/>
    <property type="evidence" value="ECO:0007669"/>
    <property type="project" value="RHEA"/>
</dbReference>
<evidence type="ECO:0000256" key="13">
    <source>
        <dbReference type="HAMAP-Rule" id="MF_01209"/>
    </source>
</evidence>
<dbReference type="Pfam" id="PF00117">
    <property type="entry name" value="GATase"/>
    <property type="match status" value="1"/>
</dbReference>
<dbReference type="NCBIfam" id="TIGR01368">
    <property type="entry name" value="CPSaseIIsmall"/>
    <property type="match status" value="1"/>
</dbReference>
<dbReference type="GO" id="GO:0044205">
    <property type="term" value="P:'de novo' UMP biosynthetic process"/>
    <property type="evidence" value="ECO:0007669"/>
    <property type="project" value="UniProtKB-UniRule"/>
</dbReference>
<dbReference type="InterPro" id="IPR035686">
    <property type="entry name" value="CPSase_GATase1"/>
</dbReference>
<evidence type="ECO:0000256" key="11">
    <source>
        <dbReference type="ARBA" id="ARBA00048816"/>
    </source>
</evidence>
<comment type="catalytic activity">
    <reaction evidence="11 13">
        <text>hydrogencarbonate + L-glutamine + 2 ATP + H2O = carbamoyl phosphate + L-glutamate + 2 ADP + phosphate + 2 H(+)</text>
        <dbReference type="Rhea" id="RHEA:18633"/>
        <dbReference type="ChEBI" id="CHEBI:15377"/>
        <dbReference type="ChEBI" id="CHEBI:15378"/>
        <dbReference type="ChEBI" id="CHEBI:17544"/>
        <dbReference type="ChEBI" id="CHEBI:29985"/>
        <dbReference type="ChEBI" id="CHEBI:30616"/>
        <dbReference type="ChEBI" id="CHEBI:43474"/>
        <dbReference type="ChEBI" id="CHEBI:58228"/>
        <dbReference type="ChEBI" id="CHEBI:58359"/>
        <dbReference type="ChEBI" id="CHEBI:456216"/>
        <dbReference type="EC" id="6.3.5.5"/>
    </reaction>
</comment>
<comment type="catalytic activity">
    <reaction evidence="12 13">
        <text>L-glutamine + H2O = L-glutamate + NH4(+)</text>
        <dbReference type="Rhea" id="RHEA:15889"/>
        <dbReference type="ChEBI" id="CHEBI:15377"/>
        <dbReference type="ChEBI" id="CHEBI:28938"/>
        <dbReference type="ChEBI" id="CHEBI:29985"/>
        <dbReference type="ChEBI" id="CHEBI:58359"/>
    </reaction>
</comment>
<dbReference type="EC" id="6.3.5.5" evidence="13"/>
<dbReference type="Proteomes" id="UP000267400">
    <property type="component" value="Unassembled WGS sequence"/>
</dbReference>
<evidence type="ECO:0000256" key="5">
    <source>
        <dbReference type="ARBA" id="ARBA00022598"/>
    </source>
</evidence>
<feature type="binding site" evidence="13">
    <location>
        <position position="316"/>
    </location>
    <ligand>
        <name>L-glutamine</name>
        <dbReference type="ChEBI" id="CHEBI:58359"/>
    </ligand>
</feature>
<dbReference type="Gene3D" id="3.50.30.20">
    <property type="entry name" value="Carbamoyl-phosphate synthase small subunit, N-terminal domain"/>
    <property type="match status" value="1"/>
</dbReference>
<dbReference type="GO" id="GO:0005524">
    <property type="term" value="F:ATP binding"/>
    <property type="evidence" value="ECO:0007669"/>
    <property type="project" value="UniProtKB-UniRule"/>
</dbReference>
<dbReference type="InterPro" id="IPR006274">
    <property type="entry name" value="CarbamoylP_synth_ssu"/>
</dbReference>
<evidence type="ECO:0000256" key="4">
    <source>
        <dbReference type="ARBA" id="ARBA00022571"/>
    </source>
</evidence>
<dbReference type="UniPathway" id="UPA00070">
    <property type="reaction ID" value="UER00115"/>
</dbReference>
<dbReference type="InterPro" id="IPR017926">
    <property type="entry name" value="GATASE"/>
</dbReference>
<comment type="similarity">
    <text evidence="3 13">Belongs to the CarA family.</text>
</comment>
<dbReference type="FunFam" id="3.50.30.20:FF:000001">
    <property type="entry name" value="Carbamoyl-phosphate synthase small chain"/>
    <property type="match status" value="1"/>
</dbReference>
<comment type="pathway">
    <text evidence="2 13">Amino-acid biosynthesis; L-arginine biosynthesis; carbamoyl phosphate from bicarbonate: step 1/1.</text>
</comment>
<dbReference type="EMBL" id="RXNS01000004">
    <property type="protein sequence ID" value="RTR05504.1"/>
    <property type="molecule type" value="Genomic_DNA"/>
</dbReference>
<comment type="function">
    <text evidence="13">Small subunit of the glutamine-dependent carbamoyl phosphate synthetase (CPSase). CPSase catalyzes the formation of carbamoyl phosphate from the ammonia moiety of glutamine, carbonate, and phosphate donated by ATP, constituting the first step of 2 biosynthetic pathways, one leading to arginine and/or urea and the other to pyrimidine nucleotides. The small subunit (glutamine amidotransferase) binds and cleaves glutamine to supply the large subunit with the substrate ammonia.</text>
</comment>
<keyword evidence="16" id="KW-1185">Reference proteome</keyword>
<dbReference type="UniPathway" id="UPA00068">
    <property type="reaction ID" value="UER00171"/>
</dbReference>
<proteinExistence type="inferred from homology"/>
<dbReference type="PRINTS" id="PR00099">
    <property type="entry name" value="CPSGATASE"/>
</dbReference>
<keyword evidence="6 13" id="KW-0028">Amino-acid biosynthesis</keyword>
<feature type="binding site" evidence="13">
    <location>
        <position position="244"/>
    </location>
    <ligand>
        <name>L-glutamine</name>
        <dbReference type="ChEBI" id="CHEBI:58359"/>
    </ligand>
</feature>
<keyword evidence="4 13" id="KW-0055">Arginine biosynthesis</keyword>
<feature type="binding site" evidence="13">
    <location>
        <position position="317"/>
    </location>
    <ligand>
        <name>L-glutamine</name>
        <dbReference type="ChEBI" id="CHEBI:58359"/>
    </ligand>
</feature>
<feature type="active site" evidence="13">
    <location>
        <position position="358"/>
    </location>
</feature>
<evidence type="ECO:0000256" key="3">
    <source>
        <dbReference type="ARBA" id="ARBA00007800"/>
    </source>
</evidence>
<dbReference type="SMART" id="SM01097">
    <property type="entry name" value="CPSase_sm_chain"/>
    <property type="match status" value="1"/>
</dbReference>
<protein>
    <recommendedName>
        <fullName evidence="13">Carbamoyl phosphate synthase small chain</fullName>
        <ecNumber evidence="13">6.3.5.5</ecNumber>
    </recommendedName>
    <alternativeName>
        <fullName evidence="13">Carbamoyl phosphate synthetase glutamine chain</fullName>
    </alternativeName>
</protein>
<dbReference type="InterPro" id="IPR002474">
    <property type="entry name" value="CarbamoylP_synth_ssu_N"/>
</dbReference>
<dbReference type="SUPFAM" id="SSF52317">
    <property type="entry name" value="Class I glutamine amidotransferase-like"/>
    <property type="match status" value="1"/>
</dbReference>
<feature type="active site" description="Nucleophile" evidence="13">
    <location>
        <position position="272"/>
    </location>
</feature>
<evidence type="ECO:0000259" key="14">
    <source>
        <dbReference type="SMART" id="SM01097"/>
    </source>
</evidence>
<feature type="binding site" evidence="13">
    <location>
        <position position="246"/>
    </location>
    <ligand>
        <name>L-glutamine</name>
        <dbReference type="ChEBI" id="CHEBI:58359"/>
    </ligand>
</feature>
<evidence type="ECO:0000256" key="10">
    <source>
        <dbReference type="ARBA" id="ARBA00022975"/>
    </source>
</evidence>
<evidence type="ECO:0000256" key="2">
    <source>
        <dbReference type="ARBA" id="ARBA00005077"/>
    </source>
</evidence>
<feature type="binding site" evidence="13">
    <location>
        <position position="47"/>
    </location>
    <ligand>
        <name>L-glutamine</name>
        <dbReference type="ChEBI" id="CHEBI:58359"/>
    </ligand>
</feature>
<feature type="region of interest" description="CPSase" evidence="13">
    <location>
        <begin position="1"/>
        <end position="195"/>
    </location>
</feature>
<evidence type="ECO:0000256" key="8">
    <source>
        <dbReference type="ARBA" id="ARBA00022840"/>
    </source>
</evidence>